<proteinExistence type="predicted"/>
<name>A0A0G2GIX4_9PEZI</name>
<organism evidence="2 3">
    <name type="scientific">Diplodia seriata</name>
    <dbReference type="NCBI Taxonomy" id="420778"/>
    <lineage>
        <taxon>Eukaryota</taxon>
        <taxon>Fungi</taxon>
        <taxon>Dikarya</taxon>
        <taxon>Ascomycota</taxon>
        <taxon>Pezizomycotina</taxon>
        <taxon>Dothideomycetes</taxon>
        <taxon>Dothideomycetes incertae sedis</taxon>
        <taxon>Botryosphaeriales</taxon>
        <taxon>Botryosphaeriaceae</taxon>
        <taxon>Diplodia</taxon>
    </lineage>
</organism>
<keyword evidence="1" id="KW-0732">Signal</keyword>
<gene>
    <name evidence="2" type="ORF">UCDDS831_g02918</name>
</gene>
<evidence type="ECO:0000256" key="1">
    <source>
        <dbReference type="SAM" id="SignalP"/>
    </source>
</evidence>
<feature type="signal peptide" evidence="1">
    <location>
        <begin position="1"/>
        <end position="20"/>
    </location>
</feature>
<feature type="chain" id="PRO_5002544700" evidence="1">
    <location>
        <begin position="21"/>
        <end position="102"/>
    </location>
</feature>
<comment type="caution">
    <text evidence="2">The sequence shown here is derived from an EMBL/GenBank/DDBJ whole genome shotgun (WGS) entry which is preliminary data.</text>
</comment>
<evidence type="ECO:0000313" key="2">
    <source>
        <dbReference type="EMBL" id="KKY23498.1"/>
    </source>
</evidence>
<protein>
    <submittedName>
        <fullName evidence="2">Uncharacterized protein</fullName>
    </submittedName>
</protein>
<sequence length="102" mass="10145">MYASKMIMAVLAVGAVSVEARPQLVPKPAMLGPYGLTMKSSTSTATAVETASSVATSTATVVATHTDVASSSTLATVVRSSATTHVTIATNAKPKATSTSSA</sequence>
<evidence type="ECO:0000313" key="3">
    <source>
        <dbReference type="Proteomes" id="UP000034182"/>
    </source>
</evidence>
<accession>A0A0G2GIX4</accession>
<dbReference type="AlphaFoldDB" id="A0A0G2GIX4"/>
<reference evidence="2 3" key="1">
    <citation type="submission" date="2015-03" db="EMBL/GenBank/DDBJ databases">
        <authorList>
            <person name="Morales-Cruz A."/>
            <person name="Amrine K.C."/>
            <person name="Cantu D."/>
        </authorList>
    </citation>
    <scope>NUCLEOTIDE SEQUENCE [LARGE SCALE GENOMIC DNA]</scope>
    <source>
        <strain evidence="2">DS831</strain>
    </source>
</reference>
<reference evidence="2 3" key="2">
    <citation type="submission" date="2015-05" db="EMBL/GenBank/DDBJ databases">
        <title>Distinctive expansion of gene families associated with plant cell wall degradation and secondary metabolism in the genomes of grapevine trunk pathogens.</title>
        <authorList>
            <person name="Lawrence D.P."/>
            <person name="Travadon R."/>
            <person name="Rolshausen P.E."/>
            <person name="Baumgartner K."/>
        </authorList>
    </citation>
    <scope>NUCLEOTIDE SEQUENCE [LARGE SCALE GENOMIC DNA]</scope>
    <source>
        <strain evidence="2">DS831</strain>
    </source>
</reference>
<dbReference type="EMBL" id="LAQI01000066">
    <property type="protein sequence ID" value="KKY23498.1"/>
    <property type="molecule type" value="Genomic_DNA"/>
</dbReference>
<dbReference type="Proteomes" id="UP000034182">
    <property type="component" value="Unassembled WGS sequence"/>
</dbReference>